<dbReference type="Pfam" id="PF04246">
    <property type="entry name" value="RseC_MucC"/>
    <property type="match status" value="1"/>
</dbReference>
<evidence type="ECO:0000313" key="2">
    <source>
        <dbReference type="EMBL" id="AUN96351.1"/>
    </source>
</evidence>
<keyword evidence="1" id="KW-0472">Membrane</keyword>
<evidence type="ECO:0000313" key="3">
    <source>
        <dbReference type="Proteomes" id="UP000242205"/>
    </source>
</evidence>
<keyword evidence="1" id="KW-1133">Transmembrane helix</keyword>
<name>A0A2I6SAR1_9RHOO</name>
<feature type="transmembrane region" description="Helical" evidence="1">
    <location>
        <begin position="105"/>
        <end position="124"/>
    </location>
</feature>
<keyword evidence="3" id="KW-1185">Reference proteome</keyword>
<feature type="transmembrane region" description="Helical" evidence="1">
    <location>
        <begin position="78"/>
        <end position="99"/>
    </location>
</feature>
<dbReference type="InterPro" id="IPR007359">
    <property type="entry name" value="SigmaE_reg_RseC_MucC"/>
</dbReference>
<dbReference type="AlphaFoldDB" id="A0A2I6SAR1"/>
<sequence>MEARARVLAAADGRARVRVIDREEGCGRCDEPGGCRSVKLAYAIRPARSEFDVPDEIGVAAGDEVVLRMADGSALRGALAGYGLGAVLMLAGAMAGLAIGGGDGAAVVGAVAGLALAFVLNRVLHRSRRWRGRLHVEMLPAGTLRVHDLPESR</sequence>
<gene>
    <name evidence="2" type="ORF">C0099_05145</name>
</gene>
<protein>
    <submittedName>
        <fullName evidence="2">Fis family transcriptional regulator</fullName>
    </submittedName>
</protein>
<evidence type="ECO:0000256" key="1">
    <source>
        <dbReference type="SAM" id="Phobius"/>
    </source>
</evidence>
<proteinExistence type="predicted"/>
<organism evidence="2 3">
    <name type="scientific">Pseudazoarcus pumilus</name>
    <dbReference type="NCBI Taxonomy" id="2067960"/>
    <lineage>
        <taxon>Bacteria</taxon>
        <taxon>Pseudomonadati</taxon>
        <taxon>Pseudomonadota</taxon>
        <taxon>Betaproteobacteria</taxon>
        <taxon>Rhodocyclales</taxon>
        <taxon>Zoogloeaceae</taxon>
        <taxon>Pseudazoarcus</taxon>
    </lineage>
</organism>
<dbReference type="KEGG" id="atw:C0099_05145"/>
<dbReference type="Proteomes" id="UP000242205">
    <property type="component" value="Chromosome"/>
</dbReference>
<dbReference type="EMBL" id="CP025682">
    <property type="protein sequence ID" value="AUN96351.1"/>
    <property type="molecule type" value="Genomic_DNA"/>
</dbReference>
<keyword evidence="1" id="KW-0812">Transmembrane</keyword>
<dbReference type="OrthoDB" id="8536337at2"/>
<dbReference type="PANTHER" id="PTHR35867:SF1">
    <property type="entry name" value="PROTEIN RSEC"/>
    <property type="match status" value="1"/>
</dbReference>
<reference evidence="2 3" key="1">
    <citation type="submission" date="2018-01" db="EMBL/GenBank/DDBJ databases">
        <authorList>
            <person name="Fu G.-Y."/>
        </authorList>
    </citation>
    <scope>NUCLEOTIDE SEQUENCE [LARGE SCALE GENOMIC DNA]</scope>
    <source>
        <strain evidence="2 3">SY39</strain>
    </source>
</reference>
<dbReference type="PANTHER" id="PTHR35867">
    <property type="entry name" value="PROTEIN RSEC"/>
    <property type="match status" value="1"/>
</dbReference>
<accession>A0A2I6SAR1</accession>